<name>A0A2N9FBX9_FAGSY</name>
<gene>
    <name evidence="1" type="ORF">FSB_LOCUS16259</name>
</gene>
<protein>
    <submittedName>
        <fullName evidence="1">Uncharacterized protein</fullName>
    </submittedName>
</protein>
<reference evidence="1" key="1">
    <citation type="submission" date="2018-02" db="EMBL/GenBank/DDBJ databases">
        <authorList>
            <person name="Cohen D.B."/>
            <person name="Kent A.D."/>
        </authorList>
    </citation>
    <scope>NUCLEOTIDE SEQUENCE</scope>
</reference>
<dbReference type="EMBL" id="OIVN01000992">
    <property type="protein sequence ID" value="SPC88377.1"/>
    <property type="molecule type" value="Genomic_DNA"/>
</dbReference>
<dbReference type="AlphaFoldDB" id="A0A2N9FBX9"/>
<evidence type="ECO:0000313" key="1">
    <source>
        <dbReference type="EMBL" id="SPC88377.1"/>
    </source>
</evidence>
<sequence length="86" mass="9339">MGFVDFNGGGTFFSRSSLLVDLWVLFDELGFESISPSSLFTFSKFELALVSGEISTPMKTKNLAANSIRVLLEGKVRLGLGKEEGT</sequence>
<proteinExistence type="predicted"/>
<accession>A0A2N9FBX9</accession>
<organism evidence="1">
    <name type="scientific">Fagus sylvatica</name>
    <name type="common">Beechnut</name>
    <dbReference type="NCBI Taxonomy" id="28930"/>
    <lineage>
        <taxon>Eukaryota</taxon>
        <taxon>Viridiplantae</taxon>
        <taxon>Streptophyta</taxon>
        <taxon>Embryophyta</taxon>
        <taxon>Tracheophyta</taxon>
        <taxon>Spermatophyta</taxon>
        <taxon>Magnoliopsida</taxon>
        <taxon>eudicotyledons</taxon>
        <taxon>Gunneridae</taxon>
        <taxon>Pentapetalae</taxon>
        <taxon>rosids</taxon>
        <taxon>fabids</taxon>
        <taxon>Fagales</taxon>
        <taxon>Fagaceae</taxon>
        <taxon>Fagus</taxon>
    </lineage>
</organism>